<reference evidence="1 2" key="1">
    <citation type="submission" date="2018-06" db="EMBL/GenBank/DDBJ databases">
        <authorList>
            <consortium name="Pathogen Informatics"/>
            <person name="Doyle S."/>
        </authorList>
    </citation>
    <scope>NUCLEOTIDE SEQUENCE [LARGE SCALE GENOMIC DNA]</scope>
    <source>
        <strain evidence="1 2">NCTC9426</strain>
    </source>
</reference>
<organism evidence="1 2">
    <name type="scientific">Moraxella bovis</name>
    <dbReference type="NCBI Taxonomy" id="476"/>
    <lineage>
        <taxon>Bacteria</taxon>
        <taxon>Pseudomonadati</taxon>
        <taxon>Pseudomonadota</taxon>
        <taxon>Gammaproteobacteria</taxon>
        <taxon>Moraxellales</taxon>
        <taxon>Moraxellaceae</taxon>
        <taxon>Moraxella</taxon>
    </lineage>
</organism>
<evidence type="ECO:0000313" key="2">
    <source>
        <dbReference type="Proteomes" id="UP000254133"/>
    </source>
</evidence>
<dbReference type="Proteomes" id="UP000254133">
    <property type="component" value="Unassembled WGS sequence"/>
</dbReference>
<sequence>MKRENYHTILHEWMAHIDELACHADNLDKLHGQAFNRLQDDVLNEEQASFLMNDISYVKRIEEGVLELLMGAGEMFCCQAR</sequence>
<gene>
    <name evidence="1" type="ORF">NCTC9426_02768</name>
</gene>
<evidence type="ECO:0000313" key="1">
    <source>
        <dbReference type="EMBL" id="STY94033.1"/>
    </source>
</evidence>
<dbReference type="EMBL" id="UGPZ01000003">
    <property type="protein sequence ID" value="STY94033.1"/>
    <property type="molecule type" value="Genomic_DNA"/>
</dbReference>
<dbReference type="AlphaFoldDB" id="A0A378PZK2"/>
<dbReference type="RefSeq" id="WP_147287380.1">
    <property type="nucleotide sequence ID" value="NZ_UGPZ01000003.1"/>
</dbReference>
<protein>
    <submittedName>
        <fullName evidence="1">Uncharacterized protein</fullName>
    </submittedName>
</protein>
<proteinExistence type="predicted"/>
<accession>A0A378PZK2</accession>
<name>A0A378PZK2_MORBO</name>